<comment type="subcellular location">
    <subcellularLocation>
        <location evidence="1">Cell membrane</location>
        <topology evidence="1">Multi-pass membrane protein</topology>
    </subcellularLocation>
</comment>
<organism evidence="8">
    <name type="scientific">uncultured Dysgonomonas sp</name>
    <dbReference type="NCBI Taxonomy" id="206096"/>
    <lineage>
        <taxon>Bacteria</taxon>
        <taxon>Pseudomonadati</taxon>
        <taxon>Bacteroidota</taxon>
        <taxon>Bacteroidia</taxon>
        <taxon>Bacteroidales</taxon>
        <taxon>Dysgonomonadaceae</taxon>
        <taxon>Dysgonomonas</taxon>
        <taxon>environmental samples</taxon>
    </lineage>
</organism>
<dbReference type="InterPro" id="IPR032808">
    <property type="entry name" value="DoxX"/>
</dbReference>
<evidence type="ECO:0000256" key="2">
    <source>
        <dbReference type="ARBA" id="ARBA00006679"/>
    </source>
</evidence>
<keyword evidence="5 7" id="KW-1133">Transmembrane helix</keyword>
<dbReference type="PANTHER" id="PTHR33452:SF1">
    <property type="entry name" value="INNER MEMBRANE PROTEIN YPHA-RELATED"/>
    <property type="match status" value="1"/>
</dbReference>
<evidence type="ECO:0000256" key="7">
    <source>
        <dbReference type="SAM" id="Phobius"/>
    </source>
</evidence>
<protein>
    <recommendedName>
        <fullName evidence="9">DoxX family protein</fullName>
    </recommendedName>
</protein>
<feature type="transmembrane region" description="Helical" evidence="7">
    <location>
        <begin position="111"/>
        <end position="129"/>
    </location>
</feature>
<evidence type="ECO:0000313" key="8">
    <source>
        <dbReference type="EMBL" id="SBV97336.1"/>
    </source>
</evidence>
<evidence type="ECO:0008006" key="9">
    <source>
        <dbReference type="Google" id="ProtNLM"/>
    </source>
</evidence>
<accession>A0A212JD19</accession>
<gene>
    <name evidence="8" type="ORF">KL86DYS2_11254</name>
</gene>
<evidence type="ECO:0000256" key="4">
    <source>
        <dbReference type="ARBA" id="ARBA00022692"/>
    </source>
</evidence>
<feature type="transmembrane region" description="Helical" evidence="7">
    <location>
        <begin position="49"/>
        <end position="67"/>
    </location>
</feature>
<evidence type="ECO:0000256" key="5">
    <source>
        <dbReference type="ARBA" id="ARBA00022989"/>
    </source>
</evidence>
<evidence type="ECO:0000256" key="3">
    <source>
        <dbReference type="ARBA" id="ARBA00022475"/>
    </source>
</evidence>
<dbReference type="Pfam" id="PF07681">
    <property type="entry name" value="DoxX"/>
    <property type="match status" value="1"/>
</dbReference>
<dbReference type="GO" id="GO:0005886">
    <property type="term" value="C:plasma membrane"/>
    <property type="evidence" value="ECO:0007669"/>
    <property type="project" value="UniProtKB-SubCell"/>
</dbReference>
<keyword evidence="6 7" id="KW-0472">Membrane</keyword>
<dbReference type="RefSeq" id="WP_296948316.1">
    <property type="nucleotide sequence ID" value="NZ_LT599021.1"/>
</dbReference>
<keyword evidence="4 7" id="KW-0812">Transmembrane</keyword>
<feature type="transmembrane region" description="Helical" evidence="7">
    <location>
        <begin position="12"/>
        <end position="29"/>
    </location>
</feature>
<dbReference type="AlphaFoldDB" id="A0A212JD19"/>
<reference evidence="8" key="1">
    <citation type="submission" date="2016-04" db="EMBL/GenBank/DDBJ databases">
        <authorList>
            <person name="Evans L.H."/>
            <person name="Alamgir A."/>
            <person name="Owens N."/>
            <person name="Weber N.D."/>
            <person name="Virtaneva K."/>
            <person name="Barbian K."/>
            <person name="Babar A."/>
            <person name="Rosenke K."/>
        </authorList>
    </citation>
    <scope>NUCLEOTIDE SEQUENCE</scope>
    <source>
        <strain evidence="8">86-2</strain>
    </source>
</reference>
<comment type="similarity">
    <text evidence="2">Belongs to the DoxX family.</text>
</comment>
<feature type="transmembrane region" description="Helical" evidence="7">
    <location>
        <begin position="74"/>
        <end position="91"/>
    </location>
</feature>
<dbReference type="EMBL" id="FLUL01000001">
    <property type="protein sequence ID" value="SBV97336.1"/>
    <property type="molecule type" value="Genomic_DNA"/>
</dbReference>
<proteinExistence type="inferred from homology"/>
<keyword evidence="3" id="KW-1003">Cell membrane</keyword>
<name>A0A212JD19_9BACT</name>
<evidence type="ECO:0000256" key="1">
    <source>
        <dbReference type="ARBA" id="ARBA00004651"/>
    </source>
</evidence>
<dbReference type="InterPro" id="IPR051907">
    <property type="entry name" value="DoxX-like_oxidoreductase"/>
</dbReference>
<sequence>MKTLERNTDLGLLILRLSVGILMLLHGIAKLSHGAGMIEQMVEGAGLPSFIAYGVYVGEIIAPLFIIFGYGTRVAAAIFVFNMLVAVSLAHSGDVFSLNETGGWMLELQGLYFFGALALVFTGGGKYALSKKHIWD</sequence>
<evidence type="ECO:0000256" key="6">
    <source>
        <dbReference type="ARBA" id="ARBA00023136"/>
    </source>
</evidence>
<dbReference type="PANTHER" id="PTHR33452">
    <property type="entry name" value="OXIDOREDUCTASE CATD-RELATED"/>
    <property type="match status" value="1"/>
</dbReference>